<dbReference type="GO" id="GO:0016020">
    <property type="term" value="C:membrane"/>
    <property type="evidence" value="ECO:0007669"/>
    <property type="project" value="UniProtKB-SubCell"/>
</dbReference>
<feature type="transmembrane region" description="Helical" evidence="6">
    <location>
        <begin position="474"/>
        <end position="493"/>
    </location>
</feature>
<keyword evidence="2" id="KW-0813">Transport</keyword>
<dbReference type="InterPro" id="IPR020846">
    <property type="entry name" value="MFS_dom"/>
</dbReference>
<evidence type="ECO:0000256" key="3">
    <source>
        <dbReference type="ARBA" id="ARBA00022692"/>
    </source>
</evidence>
<evidence type="ECO:0000256" key="4">
    <source>
        <dbReference type="ARBA" id="ARBA00022989"/>
    </source>
</evidence>
<name>A0A7M5VBC4_9CNID</name>
<feature type="transmembrane region" description="Helical" evidence="6">
    <location>
        <begin position="289"/>
        <end position="313"/>
    </location>
</feature>
<evidence type="ECO:0000256" key="5">
    <source>
        <dbReference type="ARBA" id="ARBA00023136"/>
    </source>
</evidence>
<evidence type="ECO:0000256" key="2">
    <source>
        <dbReference type="ARBA" id="ARBA00022448"/>
    </source>
</evidence>
<dbReference type="Pfam" id="PF07690">
    <property type="entry name" value="MFS_1"/>
    <property type="match status" value="1"/>
</dbReference>
<feature type="domain" description="Major facilitator superfamily (MFS) profile" evidence="7">
    <location>
        <begin position="32"/>
        <end position="498"/>
    </location>
</feature>
<dbReference type="PANTHER" id="PTHR23504">
    <property type="entry name" value="MAJOR FACILITATOR SUPERFAMILY DOMAIN-CONTAINING PROTEIN 10"/>
    <property type="match status" value="1"/>
</dbReference>
<dbReference type="InterPro" id="IPR011701">
    <property type="entry name" value="MFS"/>
</dbReference>
<comment type="subcellular location">
    <subcellularLocation>
        <location evidence="1">Membrane</location>
        <topology evidence="1">Multi-pass membrane protein</topology>
    </subcellularLocation>
</comment>
<dbReference type="AlphaFoldDB" id="A0A7M5VBC4"/>
<feature type="transmembrane region" description="Helical" evidence="6">
    <location>
        <begin position="32"/>
        <end position="54"/>
    </location>
</feature>
<dbReference type="EnsemblMetazoa" id="CLYHEMT007481.1">
    <property type="protein sequence ID" value="CLYHEMP007481.1"/>
    <property type="gene ID" value="CLYHEMG007481"/>
</dbReference>
<evidence type="ECO:0000256" key="6">
    <source>
        <dbReference type="SAM" id="Phobius"/>
    </source>
</evidence>
<keyword evidence="9" id="KW-1185">Reference proteome</keyword>
<sequence>MASIKTTMKQQISNLVHGLIYKPGMSRLPWPFVVVAFCTELVFGMTRASAYTYLPKLIKTFGVSETNTGKTMGYIGSSLVVGSFIASFGVGYLADRLNKKHLLMSSLFLAAVGSLAFGVTQSIPFAIFVRFFQGIPGLLVVAQSLLLDQCDTTNRSVAMAFVLAAFSVGMVLGPAIGGFLAFPDDIFNGIFKNTVFTEYPILLPNLVIAVCYIALLIGTSFMYYQPYYRRIAPSEADEEAKEEAYVETVKMILQSDNEEDEDEKHGRKKSLSQTIKSSRFYKVITDTNFLVCASSYSLFGFTATGFNQLYPLWASTIKVYGGLNFTTQQIGKTLMYACIPLIFFLVIIISKLTHWLGIKKMYLLNLFMLSIVFAAFPFLSKIQNESYLWLFIILSLILVRISVGCCFTAACVIVANCVDRSMLGTAYGLFNAALNLASALAPSATGTSFSWSLLNVKGVPTNHHSLGFPFDQHFAFLLMALMTFIATIIVLFIRYDEDQKEKV</sequence>
<keyword evidence="3 6" id="KW-0812">Transmembrane</keyword>
<protein>
    <recommendedName>
        <fullName evidence="7">Major facilitator superfamily (MFS) profile domain-containing protein</fullName>
    </recommendedName>
</protein>
<feature type="transmembrane region" description="Helical" evidence="6">
    <location>
        <begin position="74"/>
        <end position="94"/>
    </location>
</feature>
<feature type="transmembrane region" description="Helical" evidence="6">
    <location>
        <begin position="125"/>
        <end position="147"/>
    </location>
</feature>
<feature type="transmembrane region" description="Helical" evidence="6">
    <location>
        <begin position="427"/>
        <end position="454"/>
    </location>
</feature>
<dbReference type="OrthoDB" id="10041747at2759"/>
<evidence type="ECO:0000313" key="9">
    <source>
        <dbReference type="Proteomes" id="UP000594262"/>
    </source>
</evidence>
<dbReference type="GeneID" id="136797861"/>
<evidence type="ECO:0000313" key="8">
    <source>
        <dbReference type="EnsemblMetazoa" id="CLYHEMP007481.2"/>
    </source>
</evidence>
<feature type="transmembrane region" description="Helical" evidence="6">
    <location>
        <begin position="386"/>
        <end position="415"/>
    </location>
</feature>
<dbReference type="EnsemblMetazoa" id="CLYHEMT007481.2">
    <property type="protein sequence ID" value="CLYHEMP007481.2"/>
    <property type="gene ID" value="CLYHEMG007481"/>
</dbReference>
<reference evidence="8" key="1">
    <citation type="submission" date="2021-01" db="UniProtKB">
        <authorList>
            <consortium name="EnsemblMetazoa"/>
        </authorList>
    </citation>
    <scope>IDENTIFICATION</scope>
</reference>
<keyword evidence="4 6" id="KW-1133">Transmembrane helix</keyword>
<dbReference type="Proteomes" id="UP000594262">
    <property type="component" value="Unplaced"/>
</dbReference>
<dbReference type="PANTHER" id="PTHR23504:SF15">
    <property type="entry name" value="MAJOR FACILITATOR SUPERFAMILY (MFS) PROFILE DOMAIN-CONTAINING PROTEIN"/>
    <property type="match status" value="1"/>
</dbReference>
<evidence type="ECO:0000256" key="1">
    <source>
        <dbReference type="ARBA" id="ARBA00004141"/>
    </source>
</evidence>
<proteinExistence type="predicted"/>
<dbReference type="PROSITE" id="PS50850">
    <property type="entry name" value="MFS"/>
    <property type="match status" value="1"/>
</dbReference>
<accession>A0A7M5VBC4</accession>
<dbReference type="GO" id="GO:0022857">
    <property type="term" value="F:transmembrane transporter activity"/>
    <property type="evidence" value="ECO:0007669"/>
    <property type="project" value="InterPro"/>
</dbReference>
<feature type="transmembrane region" description="Helical" evidence="6">
    <location>
        <begin position="362"/>
        <end position="380"/>
    </location>
</feature>
<organism evidence="8 9">
    <name type="scientific">Clytia hemisphaerica</name>
    <dbReference type="NCBI Taxonomy" id="252671"/>
    <lineage>
        <taxon>Eukaryota</taxon>
        <taxon>Metazoa</taxon>
        <taxon>Cnidaria</taxon>
        <taxon>Hydrozoa</taxon>
        <taxon>Hydroidolina</taxon>
        <taxon>Leptothecata</taxon>
        <taxon>Obeliida</taxon>
        <taxon>Clytiidae</taxon>
        <taxon>Clytia</taxon>
    </lineage>
</organism>
<feature type="transmembrane region" description="Helical" evidence="6">
    <location>
        <begin position="101"/>
        <end position="119"/>
    </location>
</feature>
<dbReference type="Gene3D" id="1.20.1250.20">
    <property type="entry name" value="MFS general substrate transporter like domains"/>
    <property type="match status" value="1"/>
</dbReference>
<evidence type="ECO:0000259" key="7">
    <source>
        <dbReference type="PROSITE" id="PS50850"/>
    </source>
</evidence>
<dbReference type="SUPFAM" id="SSF103473">
    <property type="entry name" value="MFS general substrate transporter"/>
    <property type="match status" value="1"/>
</dbReference>
<feature type="transmembrane region" description="Helical" evidence="6">
    <location>
        <begin position="202"/>
        <end position="224"/>
    </location>
</feature>
<feature type="transmembrane region" description="Helical" evidence="6">
    <location>
        <begin position="333"/>
        <end position="350"/>
    </location>
</feature>
<feature type="transmembrane region" description="Helical" evidence="6">
    <location>
        <begin position="159"/>
        <end position="182"/>
    </location>
</feature>
<dbReference type="RefSeq" id="XP_066910544.1">
    <property type="nucleotide sequence ID" value="XM_067054443.1"/>
</dbReference>
<dbReference type="RefSeq" id="XP_066910543.1">
    <property type="nucleotide sequence ID" value="XM_067054442.1"/>
</dbReference>
<keyword evidence="5 6" id="KW-0472">Membrane</keyword>
<dbReference type="InterPro" id="IPR036259">
    <property type="entry name" value="MFS_trans_sf"/>
</dbReference>